<feature type="transmembrane region" description="Helical" evidence="5">
    <location>
        <begin position="414"/>
        <end position="432"/>
    </location>
</feature>
<evidence type="ECO:0000256" key="2">
    <source>
        <dbReference type="ARBA" id="ARBA00022692"/>
    </source>
</evidence>
<feature type="transmembrane region" description="Helical" evidence="5">
    <location>
        <begin position="235"/>
        <end position="256"/>
    </location>
</feature>
<feature type="transmembrane region" description="Helical" evidence="5">
    <location>
        <begin position="346"/>
        <end position="363"/>
    </location>
</feature>
<feature type="transmembrane region" description="Helical" evidence="5">
    <location>
        <begin position="178"/>
        <end position="199"/>
    </location>
</feature>
<keyword evidence="7" id="KW-1185">Reference proteome</keyword>
<dbReference type="InterPro" id="IPR036259">
    <property type="entry name" value="MFS_trans_sf"/>
</dbReference>
<dbReference type="GO" id="GO:0016020">
    <property type="term" value="C:membrane"/>
    <property type="evidence" value="ECO:0007669"/>
    <property type="project" value="UniProtKB-SubCell"/>
</dbReference>
<evidence type="ECO:0008006" key="8">
    <source>
        <dbReference type="Google" id="ProtNLM"/>
    </source>
</evidence>
<feature type="transmembrane region" description="Helical" evidence="5">
    <location>
        <begin position="211"/>
        <end position="229"/>
    </location>
</feature>
<dbReference type="Proteomes" id="UP001215280">
    <property type="component" value="Unassembled WGS sequence"/>
</dbReference>
<dbReference type="AlphaFoldDB" id="A0AAD7I729"/>
<evidence type="ECO:0000313" key="7">
    <source>
        <dbReference type="Proteomes" id="UP001215280"/>
    </source>
</evidence>
<dbReference type="PANTHER" id="PTHR23510:SF64">
    <property type="entry name" value="INNER MEMBRANE TRANSPORT PROTEIN YAJR"/>
    <property type="match status" value="1"/>
</dbReference>
<keyword evidence="3 5" id="KW-1133">Transmembrane helix</keyword>
<name>A0AAD7I729_9AGAR</name>
<proteinExistence type="predicted"/>
<evidence type="ECO:0000313" key="6">
    <source>
        <dbReference type="EMBL" id="KAJ7736586.1"/>
    </source>
</evidence>
<keyword evidence="2 5" id="KW-0812">Transmembrane</keyword>
<comment type="subcellular location">
    <subcellularLocation>
        <location evidence="1">Membrane</location>
        <topology evidence="1">Multi-pass membrane protein</topology>
    </subcellularLocation>
</comment>
<protein>
    <recommendedName>
        <fullName evidence="8">MFS general substrate transporter</fullName>
    </recommendedName>
</protein>
<evidence type="ECO:0000256" key="4">
    <source>
        <dbReference type="ARBA" id="ARBA00023136"/>
    </source>
</evidence>
<dbReference type="InterPro" id="IPR051068">
    <property type="entry name" value="MFS_Domain-Containing_Protein"/>
</dbReference>
<dbReference type="EMBL" id="JARJLG010000148">
    <property type="protein sequence ID" value="KAJ7736586.1"/>
    <property type="molecule type" value="Genomic_DNA"/>
</dbReference>
<organism evidence="6 7">
    <name type="scientific">Mycena maculata</name>
    <dbReference type="NCBI Taxonomy" id="230809"/>
    <lineage>
        <taxon>Eukaryota</taxon>
        <taxon>Fungi</taxon>
        <taxon>Dikarya</taxon>
        <taxon>Basidiomycota</taxon>
        <taxon>Agaricomycotina</taxon>
        <taxon>Agaricomycetes</taxon>
        <taxon>Agaricomycetidae</taxon>
        <taxon>Agaricales</taxon>
        <taxon>Marasmiineae</taxon>
        <taxon>Mycenaceae</taxon>
        <taxon>Mycena</taxon>
    </lineage>
</organism>
<keyword evidence="4 5" id="KW-0472">Membrane</keyword>
<sequence>MQLDLDETTSEALPHEDDRAYPSRIKRRLWRAHYRVLSNTEMGARAIVLFCDQPQTFKHKIIKTPTPACIFPPSSDSTGLYMSRTFFVCSTLVDGSATLAECNETVSDQPSRISKHTSIPWDNELPPLNLVENGEDPDQRLPNRVSWNIMIATNVLLHFSFIVMVSSASAYAESLGGGSALFSGLTIGIPSAFSALALIPLAKYDEGRYGHSVKISYVALILGNILHGIAYQARFLYLILIARMVTGLGFSAFLYVKRYCTDHRIVGLRRRTTLASWLVLGQAFGFSAGPYLGGVLYKIGFSNQVFNGYTSSMELGTGSTLNADHVLRVPASSTGLKVERLTNRQWGMVISMLWSSMSSFFILGSWESNIPMFTAAVFHYTPYAGGNFIALGGISALPFLLARPGHACRSAVGMSGLLLTLVLLATNSIVFGSFYACWFLVALGFNLASTCTLSLLSKQLPGVWNGRTSMMIQCSNIFGRLTGAILGGAGETRTETSC</sequence>
<dbReference type="Gene3D" id="1.20.1250.20">
    <property type="entry name" value="MFS general substrate transporter like domains"/>
    <property type="match status" value="1"/>
</dbReference>
<evidence type="ECO:0000256" key="1">
    <source>
        <dbReference type="ARBA" id="ARBA00004141"/>
    </source>
</evidence>
<dbReference type="PANTHER" id="PTHR23510">
    <property type="entry name" value="INNER MEMBRANE TRANSPORT PROTEIN YAJR"/>
    <property type="match status" value="1"/>
</dbReference>
<feature type="transmembrane region" description="Helical" evidence="5">
    <location>
        <begin position="383"/>
        <end position="402"/>
    </location>
</feature>
<feature type="transmembrane region" description="Helical" evidence="5">
    <location>
        <begin position="149"/>
        <end position="172"/>
    </location>
</feature>
<comment type="caution">
    <text evidence="6">The sequence shown here is derived from an EMBL/GenBank/DDBJ whole genome shotgun (WGS) entry which is preliminary data.</text>
</comment>
<gene>
    <name evidence="6" type="ORF">DFH07DRAFT_779656</name>
</gene>
<accession>A0AAD7I729</accession>
<reference evidence="6" key="1">
    <citation type="submission" date="2023-03" db="EMBL/GenBank/DDBJ databases">
        <title>Massive genome expansion in bonnet fungi (Mycena s.s.) driven by repeated elements and novel gene families across ecological guilds.</title>
        <authorList>
            <consortium name="Lawrence Berkeley National Laboratory"/>
            <person name="Harder C.B."/>
            <person name="Miyauchi S."/>
            <person name="Viragh M."/>
            <person name="Kuo A."/>
            <person name="Thoen E."/>
            <person name="Andreopoulos B."/>
            <person name="Lu D."/>
            <person name="Skrede I."/>
            <person name="Drula E."/>
            <person name="Henrissat B."/>
            <person name="Morin E."/>
            <person name="Kohler A."/>
            <person name="Barry K."/>
            <person name="LaButti K."/>
            <person name="Morin E."/>
            <person name="Salamov A."/>
            <person name="Lipzen A."/>
            <person name="Mereny Z."/>
            <person name="Hegedus B."/>
            <person name="Baldrian P."/>
            <person name="Stursova M."/>
            <person name="Weitz H."/>
            <person name="Taylor A."/>
            <person name="Grigoriev I.V."/>
            <person name="Nagy L.G."/>
            <person name="Martin F."/>
            <person name="Kauserud H."/>
        </authorList>
    </citation>
    <scope>NUCLEOTIDE SEQUENCE</scope>
    <source>
        <strain evidence="6">CBHHK188m</strain>
    </source>
</reference>
<evidence type="ECO:0000256" key="3">
    <source>
        <dbReference type="ARBA" id="ARBA00022989"/>
    </source>
</evidence>
<dbReference type="SUPFAM" id="SSF103473">
    <property type="entry name" value="MFS general substrate transporter"/>
    <property type="match status" value="1"/>
</dbReference>
<evidence type="ECO:0000256" key="5">
    <source>
        <dbReference type="SAM" id="Phobius"/>
    </source>
</evidence>